<dbReference type="GeneID" id="77811112"/>
<dbReference type="InterPro" id="IPR013083">
    <property type="entry name" value="Znf_RING/FYVE/PHD"/>
</dbReference>
<keyword evidence="1" id="KW-0479">Metal-binding</keyword>
<dbReference type="PANTHER" id="PTHR22765">
    <property type="entry name" value="RING FINGER AND PROTEASE ASSOCIATED DOMAIN-CONTAINING"/>
    <property type="match status" value="1"/>
</dbReference>
<dbReference type="CDD" id="cd16448">
    <property type="entry name" value="RING-H2"/>
    <property type="match status" value="1"/>
</dbReference>
<evidence type="ECO:0000256" key="1">
    <source>
        <dbReference type="PROSITE-ProRule" id="PRU00175"/>
    </source>
</evidence>
<dbReference type="PROSITE" id="PS50089">
    <property type="entry name" value="ZF_RING_2"/>
    <property type="match status" value="1"/>
</dbReference>
<evidence type="ECO:0000256" key="2">
    <source>
        <dbReference type="SAM" id="MobiDB-lite"/>
    </source>
</evidence>
<evidence type="ECO:0000259" key="3">
    <source>
        <dbReference type="PROSITE" id="PS50089"/>
    </source>
</evidence>
<keyword evidence="1" id="KW-0862">Zinc</keyword>
<accession>A0ABY7CME2</accession>
<dbReference type="SUPFAM" id="SSF57850">
    <property type="entry name" value="RING/U-box"/>
    <property type="match status" value="1"/>
</dbReference>
<organism evidence="4 5">
    <name type="scientific">Puccinia triticina</name>
    <dbReference type="NCBI Taxonomy" id="208348"/>
    <lineage>
        <taxon>Eukaryota</taxon>
        <taxon>Fungi</taxon>
        <taxon>Dikarya</taxon>
        <taxon>Basidiomycota</taxon>
        <taxon>Pucciniomycotina</taxon>
        <taxon>Pucciniomycetes</taxon>
        <taxon>Pucciniales</taxon>
        <taxon>Pucciniaceae</taxon>
        <taxon>Puccinia</taxon>
    </lineage>
</organism>
<evidence type="ECO:0000313" key="5">
    <source>
        <dbReference type="Proteomes" id="UP001164743"/>
    </source>
</evidence>
<dbReference type="RefSeq" id="XP_053021430.1">
    <property type="nucleotide sequence ID" value="XM_053170217.1"/>
</dbReference>
<dbReference type="InterPro" id="IPR001841">
    <property type="entry name" value="Znf_RING"/>
</dbReference>
<keyword evidence="1" id="KW-0863">Zinc-finger</keyword>
<gene>
    <name evidence="4" type="ORF">PtA15_6A504</name>
</gene>
<protein>
    <recommendedName>
        <fullName evidence="3">RING-type domain-containing protein</fullName>
    </recommendedName>
</protein>
<reference evidence="4" key="1">
    <citation type="submission" date="2022-10" db="EMBL/GenBank/DDBJ databases">
        <title>Puccinia triticina Genome sequencing and assembly.</title>
        <authorList>
            <person name="Li C."/>
        </authorList>
    </citation>
    <scope>NUCLEOTIDE SEQUENCE</scope>
    <source>
        <strain evidence="4">Pt15</strain>
    </source>
</reference>
<feature type="domain" description="RING-type" evidence="3">
    <location>
        <begin position="205"/>
        <end position="252"/>
    </location>
</feature>
<dbReference type="Proteomes" id="UP001164743">
    <property type="component" value="Chromosome 6A"/>
</dbReference>
<dbReference type="EMBL" id="CP110426">
    <property type="protein sequence ID" value="WAQ85875.1"/>
    <property type="molecule type" value="Genomic_DNA"/>
</dbReference>
<feature type="region of interest" description="Disordered" evidence="2">
    <location>
        <begin position="1"/>
        <end position="64"/>
    </location>
</feature>
<dbReference type="SMART" id="SM00184">
    <property type="entry name" value="RING"/>
    <property type="match status" value="1"/>
</dbReference>
<dbReference type="PANTHER" id="PTHR22765:SF416">
    <property type="entry name" value="E3 UBIQUITIN-PROTEIN LIGASE GODZILLA"/>
    <property type="match status" value="1"/>
</dbReference>
<dbReference type="Pfam" id="PF13639">
    <property type="entry name" value="zf-RING_2"/>
    <property type="match status" value="1"/>
</dbReference>
<proteinExistence type="predicted"/>
<dbReference type="InterPro" id="IPR051826">
    <property type="entry name" value="E3_ubiquitin-ligase_domain"/>
</dbReference>
<evidence type="ECO:0000313" key="4">
    <source>
        <dbReference type="EMBL" id="WAQ85875.1"/>
    </source>
</evidence>
<name>A0ABY7CME2_9BASI</name>
<dbReference type="Gene3D" id="3.30.40.10">
    <property type="entry name" value="Zinc/RING finger domain, C3HC4 (zinc finger)"/>
    <property type="match status" value="1"/>
</dbReference>
<keyword evidence="5" id="KW-1185">Reference proteome</keyword>
<sequence>MDPNLTPPESDSADDQPGQSTGGFRPVEEPAHPSPLMQPEADAEHVEENSDQENPPPPHAEHGAAEQDFVHPNQVPPELARQRAAHDARRRAWEQAIEPLSPDYQAVYRSIAEGSQRVLEELGDDPNRRVIIAEMDLVSANLPAEARVRLDHLFEDSVNEIERLMNTPVWLAVLRQHVDGLLNDSVNTDLEALESDPSLSRPLLCTVCLEEYVEGVVIVLLPCHPSHHFHRDCIHRWLQALVPEPFTCPICRAVIVERMQPRAARR</sequence>